<keyword evidence="2" id="KW-1185">Reference proteome</keyword>
<dbReference type="Proteomes" id="UP000658980">
    <property type="component" value="Unassembled WGS sequence"/>
</dbReference>
<comment type="caution">
    <text evidence="1">The sequence shown here is derived from an EMBL/GenBank/DDBJ whole genome shotgun (WGS) entry which is preliminary data.</text>
</comment>
<proteinExistence type="predicted"/>
<evidence type="ECO:0000313" key="1">
    <source>
        <dbReference type="EMBL" id="MBD8013870.1"/>
    </source>
</evidence>
<accession>A0ABR8WA10</accession>
<sequence>MDKAADFNFKITTTHGEVPNGLIPEFNGIIYYIQTNFAQTKEEHEAAVQPVVDQLLSVNEEKYTSWEETKREILIFSRISQVTVVSFRVRDAY</sequence>
<organism evidence="1 2">
    <name type="scientific">Planococcus wigleyi</name>
    <dbReference type="NCBI Taxonomy" id="2762216"/>
    <lineage>
        <taxon>Bacteria</taxon>
        <taxon>Bacillati</taxon>
        <taxon>Bacillota</taxon>
        <taxon>Bacilli</taxon>
        <taxon>Bacillales</taxon>
        <taxon>Caryophanaceae</taxon>
        <taxon>Planococcus</taxon>
    </lineage>
</organism>
<evidence type="ECO:0000313" key="2">
    <source>
        <dbReference type="Proteomes" id="UP000658980"/>
    </source>
</evidence>
<protein>
    <submittedName>
        <fullName evidence="1">Uncharacterized protein</fullName>
    </submittedName>
</protein>
<reference evidence="1 2" key="1">
    <citation type="submission" date="2020-08" db="EMBL/GenBank/DDBJ databases">
        <title>A Genomic Blueprint of the Chicken Gut Microbiome.</title>
        <authorList>
            <person name="Gilroy R."/>
            <person name="Ravi A."/>
            <person name="Getino M."/>
            <person name="Pursley I."/>
            <person name="Horton D.L."/>
            <person name="Alikhan N.-F."/>
            <person name="Baker D."/>
            <person name="Gharbi K."/>
            <person name="Hall N."/>
            <person name="Watson M."/>
            <person name="Adriaenssens E.M."/>
            <person name="Foster-Nyarko E."/>
            <person name="Jarju S."/>
            <person name="Secka A."/>
            <person name="Antonio M."/>
            <person name="Oren A."/>
            <person name="Chaudhuri R."/>
            <person name="La Ragione R.M."/>
            <person name="Hildebrand F."/>
            <person name="Pallen M.J."/>
        </authorList>
    </citation>
    <scope>NUCLEOTIDE SEQUENCE [LARGE SCALE GENOMIC DNA]</scope>
    <source>
        <strain evidence="1 2">Sa1BUA13</strain>
    </source>
</reference>
<gene>
    <name evidence="1" type="ORF">H9630_03485</name>
</gene>
<dbReference type="EMBL" id="JACSPU010000001">
    <property type="protein sequence ID" value="MBD8013870.1"/>
    <property type="molecule type" value="Genomic_DNA"/>
</dbReference>
<name>A0ABR8WA10_9BACL</name>
<dbReference type="RefSeq" id="WP_191714080.1">
    <property type="nucleotide sequence ID" value="NZ_JACSPU010000001.1"/>
</dbReference>